<protein>
    <submittedName>
        <fullName evidence="5">EAL domain-containing protein</fullName>
    </submittedName>
</protein>
<dbReference type="InterPro" id="IPR001610">
    <property type="entry name" value="PAC"/>
</dbReference>
<dbReference type="Pfam" id="PF00563">
    <property type="entry name" value="EAL"/>
    <property type="match status" value="1"/>
</dbReference>
<dbReference type="PROSITE" id="PS50112">
    <property type="entry name" value="PAS"/>
    <property type="match status" value="2"/>
</dbReference>
<dbReference type="PANTHER" id="PTHR44757:SF2">
    <property type="entry name" value="BIOFILM ARCHITECTURE MAINTENANCE PROTEIN MBAA"/>
    <property type="match status" value="1"/>
</dbReference>
<dbReference type="PROSITE" id="PS50887">
    <property type="entry name" value="GGDEF"/>
    <property type="match status" value="1"/>
</dbReference>
<dbReference type="InterPro" id="IPR000700">
    <property type="entry name" value="PAS-assoc_C"/>
</dbReference>
<dbReference type="RefSeq" id="WP_173122669.1">
    <property type="nucleotide sequence ID" value="NZ_JABRWJ010000003.1"/>
</dbReference>
<dbReference type="PANTHER" id="PTHR44757">
    <property type="entry name" value="DIGUANYLATE CYCLASE DGCP"/>
    <property type="match status" value="1"/>
</dbReference>
<feature type="domain" description="PAC" evidence="2">
    <location>
        <begin position="68"/>
        <end position="120"/>
    </location>
</feature>
<dbReference type="InterPro" id="IPR000160">
    <property type="entry name" value="GGDEF_dom"/>
</dbReference>
<dbReference type="CDD" id="cd01949">
    <property type="entry name" value="GGDEF"/>
    <property type="match status" value="1"/>
</dbReference>
<dbReference type="Gene3D" id="3.30.70.270">
    <property type="match status" value="1"/>
</dbReference>
<dbReference type="InterPro" id="IPR035965">
    <property type="entry name" value="PAS-like_dom_sf"/>
</dbReference>
<dbReference type="SMART" id="SM00086">
    <property type="entry name" value="PAC"/>
    <property type="match status" value="1"/>
</dbReference>
<feature type="domain" description="GGDEF" evidence="4">
    <location>
        <begin position="283"/>
        <end position="416"/>
    </location>
</feature>
<sequence length="691" mass="77152">MLENSPDIIVRYDLELRRIYANPRYEELNGLKPEQYLGMRLSEVSRIGSLAQRLEQRMRLAIETGQLQELDFEWRAVDGRMLWHNVRITVERDAQGRPASLLTIARDITARKRAEQALATREREFRSLAETSPDFIMRYDAEARTRYANPAVLARLGRPAEWFVGRTPCDSALPGHETAMVEYERVLRQVLADGEPAEMELMVPAPGASGGTETHHVRIVAVKTEDGCIDGALALGRDITQGVEQRERIRALALSDPLTRLHNRQALYDYAPGLIAEARRHHRRLGVMILDIDRFKDVNDTLGHPAGDQLLREVAQRVAGCTRGYDLLVRLGGDEFAIVATNLEHDMDMASIAEKIERALFAPLQLGGRQVVVSASIGIALFPADGEQLEDLMAHADAAMYHAKRGGHSGYAFYRSEFSERAHERMALEQALRGAQAGAGLELHYQPLVALDDERRIVGAEALLRWRHPELGLLAPDRFIAIAEDTGLIVPIGRWVIDQVAQAARRWNEGRAEPLRIAFNVSTRQFLRDDLVAAVREALQRHDCRAQWLAMEVTEGLLLEDSDSVRRALHGLSELGLEIAIDDFGTGYSALGYLSKFDVHCLKIDRLFVRDIEAEARQAELVKAFFAIARALGLRVVAEGVETEGQAAFLRAHGCGVAQGFLFCRPVPVPVFEQLLRRGAPETDRPQPAGP</sequence>
<proteinExistence type="predicted"/>
<feature type="domain" description="EAL" evidence="3">
    <location>
        <begin position="425"/>
        <end position="680"/>
    </location>
</feature>
<dbReference type="Gene3D" id="3.20.20.450">
    <property type="entry name" value="EAL domain"/>
    <property type="match status" value="1"/>
</dbReference>
<dbReference type="CDD" id="cd00130">
    <property type="entry name" value="PAS"/>
    <property type="match status" value="2"/>
</dbReference>
<dbReference type="PROSITE" id="PS50113">
    <property type="entry name" value="PAC"/>
    <property type="match status" value="1"/>
</dbReference>
<evidence type="ECO:0000313" key="6">
    <source>
        <dbReference type="Proteomes" id="UP000737171"/>
    </source>
</evidence>
<evidence type="ECO:0000259" key="4">
    <source>
        <dbReference type="PROSITE" id="PS50887"/>
    </source>
</evidence>
<dbReference type="SMART" id="SM00267">
    <property type="entry name" value="GGDEF"/>
    <property type="match status" value="1"/>
</dbReference>
<keyword evidence="6" id="KW-1185">Reference proteome</keyword>
<name>A0ABX2EG07_9BURK</name>
<dbReference type="SUPFAM" id="SSF55785">
    <property type="entry name" value="PYP-like sensor domain (PAS domain)"/>
    <property type="match status" value="2"/>
</dbReference>
<reference evidence="5 6" key="1">
    <citation type="submission" date="2020-05" db="EMBL/GenBank/DDBJ databases">
        <title>Aquincola sp. isolate from soil.</title>
        <authorList>
            <person name="Han J."/>
            <person name="Kim D.-U."/>
        </authorList>
    </citation>
    <scope>NUCLEOTIDE SEQUENCE [LARGE SCALE GENOMIC DNA]</scope>
    <source>
        <strain evidence="5 6">S2</strain>
    </source>
</reference>
<dbReference type="PROSITE" id="PS50883">
    <property type="entry name" value="EAL"/>
    <property type="match status" value="1"/>
</dbReference>
<dbReference type="SMART" id="SM00052">
    <property type="entry name" value="EAL"/>
    <property type="match status" value="1"/>
</dbReference>
<dbReference type="CDD" id="cd01948">
    <property type="entry name" value="EAL"/>
    <property type="match status" value="1"/>
</dbReference>
<dbReference type="Proteomes" id="UP000737171">
    <property type="component" value="Unassembled WGS sequence"/>
</dbReference>
<feature type="domain" description="PAS" evidence="1">
    <location>
        <begin position="1"/>
        <end position="38"/>
    </location>
</feature>
<evidence type="ECO:0000313" key="5">
    <source>
        <dbReference type="EMBL" id="NRF67565.1"/>
    </source>
</evidence>
<dbReference type="InterPro" id="IPR043128">
    <property type="entry name" value="Rev_trsase/Diguanyl_cyclase"/>
</dbReference>
<dbReference type="EMBL" id="JABRWJ010000003">
    <property type="protein sequence ID" value="NRF67565.1"/>
    <property type="molecule type" value="Genomic_DNA"/>
</dbReference>
<dbReference type="NCBIfam" id="TIGR00254">
    <property type="entry name" value="GGDEF"/>
    <property type="match status" value="1"/>
</dbReference>
<evidence type="ECO:0000259" key="2">
    <source>
        <dbReference type="PROSITE" id="PS50113"/>
    </source>
</evidence>
<evidence type="ECO:0000259" key="3">
    <source>
        <dbReference type="PROSITE" id="PS50883"/>
    </source>
</evidence>
<feature type="domain" description="PAS" evidence="1">
    <location>
        <begin position="121"/>
        <end position="194"/>
    </location>
</feature>
<dbReference type="Gene3D" id="3.30.450.20">
    <property type="entry name" value="PAS domain"/>
    <property type="match status" value="2"/>
</dbReference>
<dbReference type="InterPro" id="IPR035919">
    <property type="entry name" value="EAL_sf"/>
</dbReference>
<dbReference type="InterPro" id="IPR001633">
    <property type="entry name" value="EAL_dom"/>
</dbReference>
<dbReference type="InterPro" id="IPR013656">
    <property type="entry name" value="PAS_4"/>
</dbReference>
<comment type="caution">
    <text evidence="5">The sequence shown here is derived from an EMBL/GenBank/DDBJ whole genome shotgun (WGS) entry which is preliminary data.</text>
</comment>
<dbReference type="SMART" id="SM00091">
    <property type="entry name" value="PAS"/>
    <property type="match status" value="2"/>
</dbReference>
<dbReference type="SUPFAM" id="SSF55073">
    <property type="entry name" value="Nucleotide cyclase"/>
    <property type="match status" value="1"/>
</dbReference>
<dbReference type="InterPro" id="IPR029787">
    <property type="entry name" value="Nucleotide_cyclase"/>
</dbReference>
<evidence type="ECO:0000259" key="1">
    <source>
        <dbReference type="PROSITE" id="PS50112"/>
    </source>
</evidence>
<dbReference type="InterPro" id="IPR052155">
    <property type="entry name" value="Biofilm_reg_signaling"/>
</dbReference>
<dbReference type="InterPro" id="IPR000014">
    <property type="entry name" value="PAS"/>
</dbReference>
<organism evidence="5 6">
    <name type="scientific">Pseudaquabacterium terrae</name>
    <dbReference type="NCBI Taxonomy" id="2732868"/>
    <lineage>
        <taxon>Bacteria</taxon>
        <taxon>Pseudomonadati</taxon>
        <taxon>Pseudomonadota</taxon>
        <taxon>Betaproteobacteria</taxon>
        <taxon>Burkholderiales</taxon>
        <taxon>Sphaerotilaceae</taxon>
        <taxon>Pseudaquabacterium</taxon>
    </lineage>
</organism>
<dbReference type="Pfam" id="PF00990">
    <property type="entry name" value="GGDEF"/>
    <property type="match status" value="1"/>
</dbReference>
<accession>A0ABX2EG07</accession>
<dbReference type="NCBIfam" id="TIGR00229">
    <property type="entry name" value="sensory_box"/>
    <property type="match status" value="2"/>
</dbReference>
<dbReference type="Pfam" id="PF08448">
    <property type="entry name" value="PAS_4"/>
    <property type="match status" value="2"/>
</dbReference>
<dbReference type="SUPFAM" id="SSF141868">
    <property type="entry name" value="EAL domain-like"/>
    <property type="match status" value="1"/>
</dbReference>
<gene>
    <name evidence="5" type="ORF">HLB44_11275</name>
</gene>